<evidence type="ECO:0000313" key="12">
    <source>
        <dbReference type="EMBL" id="EPR78558.1"/>
    </source>
</evidence>
<dbReference type="InterPro" id="IPR010908">
    <property type="entry name" value="Longin_dom"/>
</dbReference>
<dbReference type="VEuPathDB" id="MicrosporidiaDB:SLOPH_1921"/>
<dbReference type="SUPFAM" id="SSF64356">
    <property type="entry name" value="SNARE-like"/>
    <property type="match status" value="1"/>
</dbReference>
<dbReference type="GO" id="GO:0005484">
    <property type="term" value="F:SNAP receptor activity"/>
    <property type="evidence" value="ECO:0007669"/>
    <property type="project" value="TreeGrafter"/>
</dbReference>
<evidence type="ECO:0000256" key="2">
    <source>
        <dbReference type="ARBA" id="ARBA00022481"/>
    </source>
</evidence>
<dbReference type="FunCoup" id="S7XRH0">
    <property type="interactions" value="289"/>
</dbReference>
<keyword evidence="3" id="KW-0472">Membrane</keyword>
<feature type="domain" description="V-SNARE coiled-coil homology" evidence="11">
    <location>
        <begin position="153"/>
        <end position="213"/>
    </location>
</feature>
<evidence type="ECO:0000313" key="13">
    <source>
        <dbReference type="Proteomes" id="UP000014978"/>
    </source>
</evidence>
<dbReference type="GO" id="GO:0006888">
    <property type="term" value="P:endoplasmic reticulum to Golgi vesicle-mediated transport"/>
    <property type="evidence" value="ECO:0007669"/>
    <property type="project" value="TreeGrafter"/>
</dbReference>
<feature type="domain" description="Longin" evidence="10">
    <location>
        <begin position="1"/>
        <end position="105"/>
    </location>
</feature>
<keyword evidence="6" id="KW-0636">Prenylation</keyword>
<name>S7XRH0_SPRLO</name>
<dbReference type="EMBL" id="ATCN01000707">
    <property type="protein sequence ID" value="EPR78558.1"/>
    <property type="molecule type" value="Genomic_DNA"/>
</dbReference>
<dbReference type="OrthoDB" id="27923at2759"/>
<dbReference type="GO" id="GO:0005794">
    <property type="term" value="C:Golgi apparatus"/>
    <property type="evidence" value="ECO:0007669"/>
    <property type="project" value="TreeGrafter"/>
</dbReference>
<feature type="region of interest" description="Disordered" evidence="9">
    <location>
        <begin position="112"/>
        <end position="133"/>
    </location>
</feature>
<dbReference type="HOGENOM" id="CLU_1295147_0_0_1"/>
<dbReference type="STRING" id="1358809.S7XRH0"/>
<dbReference type="Gene3D" id="3.30.450.50">
    <property type="entry name" value="Longin domain"/>
    <property type="match status" value="1"/>
</dbReference>
<dbReference type="InterPro" id="IPR042855">
    <property type="entry name" value="V_SNARE_CC"/>
</dbReference>
<dbReference type="Pfam" id="PF00957">
    <property type="entry name" value="Synaptobrevin"/>
    <property type="match status" value="1"/>
</dbReference>
<dbReference type="PROSITE" id="PS50892">
    <property type="entry name" value="V_SNARE"/>
    <property type="match status" value="1"/>
</dbReference>
<evidence type="ECO:0000259" key="10">
    <source>
        <dbReference type="PROSITE" id="PS50859"/>
    </source>
</evidence>
<gene>
    <name evidence="12" type="ORF">SLOPH_1921</name>
</gene>
<evidence type="ECO:0000256" key="4">
    <source>
        <dbReference type="ARBA" id="ARBA00023139"/>
    </source>
</evidence>
<dbReference type="Gene3D" id="1.20.5.110">
    <property type="match status" value="1"/>
</dbReference>
<protein>
    <submittedName>
        <fullName evidence="12">Synaptobrevin protein</fullName>
    </submittedName>
</protein>
<evidence type="ECO:0000256" key="5">
    <source>
        <dbReference type="ARBA" id="ARBA00023288"/>
    </source>
</evidence>
<evidence type="ECO:0000256" key="8">
    <source>
        <dbReference type="PROSITE-ProRule" id="PRU00290"/>
    </source>
</evidence>
<dbReference type="PROSITE" id="PS50859">
    <property type="entry name" value="LONGIN"/>
    <property type="match status" value="1"/>
</dbReference>
<proteinExistence type="inferred from homology"/>
<dbReference type="InParanoid" id="S7XRH0"/>
<dbReference type="PANTHER" id="PTHR45806">
    <property type="entry name" value="SYNAPTOBREVIN HOMOLOG YKT6"/>
    <property type="match status" value="1"/>
</dbReference>
<evidence type="ECO:0000256" key="3">
    <source>
        <dbReference type="ARBA" id="ARBA00023136"/>
    </source>
</evidence>
<dbReference type="OMA" id="HYIGIIR"/>
<evidence type="ECO:0000256" key="7">
    <source>
        <dbReference type="ARBA" id="ARBA00046278"/>
    </source>
</evidence>
<keyword evidence="4" id="KW-0564">Palmitate</keyword>
<keyword evidence="13" id="KW-1185">Reference proteome</keyword>
<dbReference type="AlphaFoldDB" id="S7XRH0"/>
<keyword evidence="2" id="KW-0488">Methylation</keyword>
<comment type="subcellular location">
    <subcellularLocation>
        <location evidence="7">Endomembrane system</location>
        <topology evidence="7">Lipid-anchor</topology>
        <orientation evidence="7">Cytoplasmic side</orientation>
    </subcellularLocation>
</comment>
<comment type="caution">
    <text evidence="12">The sequence shown here is derived from an EMBL/GenBank/DDBJ whole genome shotgun (WGS) entry which is preliminary data.</text>
</comment>
<evidence type="ECO:0000256" key="9">
    <source>
        <dbReference type="SAM" id="MobiDB-lite"/>
    </source>
</evidence>
<keyword evidence="5" id="KW-0449">Lipoprotein</keyword>
<evidence type="ECO:0000256" key="6">
    <source>
        <dbReference type="ARBA" id="ARBA00023289"/>
    </source>
</evidence>
<keyword evidence="8" id="KW-0175">Coiled coil</keyword>
<sequence length="213" mass="24957">MIYSFHIVEISSLNILHSLYDLSSFSIFKRSTYESMLVFIVKKIAQNAEAEITLAEQELGDKMYKFYIYKNTVDNIVIVYCTDTEYTSSVAFQIFQELQEFYDKEKKIHDEKGDQIDNKSKDKNNTNRPYDKDSMKSMKYMFSKYANPKDFDEITLVQKELDETKAILAESLESLVSRGERVEGLNIMAEQMQQKANSLFKTAKDKNKCCRFF</sequence>
<dbReference type="SUPFAM" id="SSF58038">
    <property type="entry name" value="SNARE fusion complex"/>
    <property type="match status" value="1"/>
</dbReference>
<reference evidence="13" key="1">
    <citation type="journal article" date="2013" name="PLoS Genet.">
        <title>The genome of Spraguea lophii and the basis of host-microsporidian interactions.</title>
        <authorList>
            <person name="Campbell S.E."/>
            <person name="Williams T.A."/>
            <person name="Yousuf A."/>
            <person name="Soanes D.M."/>
            <person name="Paszkiewicz K.H."/>
            <person name="Williams B.A.P."/>
        </authorList>
    </citation>
    <scope>NUCLEOTIDE SEQUENCE [LARGE SCALE GENOMIC DNA]</scope>
    <source>
        <strain evidence="13">42_110</strain>
    </source>
</reference>
<dbReference type="InterPro" id="IPR011012">
    <property type="entry name" value="Longin-like_dom_sf"/>
</dbReference>
<evidence type="ECO:0000256" key="1">
    <source>
        <dbReference type="ARBA" id="ARBA00008025"/>
    </source>
</evidence>
<dbReference type="Proteomes" id="UP000014978">
    <property type="component" value="Unassembled WGS sequence"/>
</dbReference>
<evidence type="ECO:0000259" key="11">
    <source>
        <dbReference type="PROSITE" id="PS50892"/>
    </source>
</evidence>
<organism evidence="12 13">
    <name type="scientific">Spraguea lophii (strain 42_110)</name>
    <name type="common">Microsporidian parasite</name>
    <dbReference type="NCBI Taxonomy" id="1358809"/>
    <lineage>
        <taxon>Eukaryota</taxon>
        <taxon>Fungi</taxon>
        <taxon>Fungi incertae sedis</taxon>
        <taxon>Microsporidia</taxon>
        <taxon>Spragueidae</taxon>
        <taxon>Spraguea</taxon>
    </lineage>
</organism>
<dbReference type="PANTHER" id="PTHR45806:SF1">
    <property type="entry name" value="SYNAPTOBREVIN HOMOLOG YKT6"/>
    <property type="match status" value="1"/>
</dbReference>
<accession>S7XRH0</accession>
<comment type="similarity">
    <text evidence="1">Belongs to the synaptobrevin family.</text>
</comment>